<gene>
    <name evidence="1" type="ORF">AVDCRST_MAG93-8748</name>
</gene>
<accession>A0A6J4N244</accession>
<sequence>KDELPIVAKQSRALSVKPLYLTKNRVSAQVVSVKSF</sequence>
<dbReference type="AlphaFoldDB" id="A0A6J4N244"/>
<proteinExistence type="predicted"/>
<protein>
    <submittedName>
        <fullName evidence="1">Uncharacterized protein</fullName>
    </submittedName>
</protein>
<evidence type="ECO:0000313" key="1">
    <source>
        <dbReference type="EMBL" id="CAA9375034.1"/>
    </source>
</evidence>
<organism evidence="1">
    <name type="scientific">uncultured Chloroflexia bacterium</name>
    <dbReference type="NCBI Taxonomy" id="1672391"/>
    <lineage>
        <taxon>Bacteria</taxon>
        <taxon>Bacillati</taxon>
        <taxon>Chloroflexota</taxon>
        <taxon>Chloroflexia</taxon>
        <taxon>environmental samples</taxon>
    </lineage>
</organism>
<feature type="non-terminal residue" evidence="1">
    <location>
        <position position="1"/>
    </location>
</feature>
<name>A0A6J4N244_9CHLR</name>
<reference evidence="1" key="1">
    <citation type="submission" date="2020-02" db="EMBL/GenBank/DDBJ databases">
        <authorList>
            <person name="Meier V. D."/>
        </authorList>
    </citation>
    <scope>NUCLEOTIDE SEQUENCE</scope>
    <source>
        <strain evidence="1">AVDCRST_MAG93</strain>
    </source>
</reference>
<dbReference type="EMBL" id="CADCTR010002940">
    <property type="protein sequence ID" value="CAA9375034.1"/>
    <property type="molecule type" value="Genomic_DNA"/>
</dbReference>